<keyword evidence="1" id="KW-1133">Transmembrane helix</keyword>
<feature type="transmembrane region" description="Helical" evidence="1">
    <location>
        <begin position="224"/>
        <end position="247"/>
    </location>
</feature>
<name>A0A0W0VZH9_9GAMM</name>
<feature type="transmembrane region" description="Helical" evidence="1">
    <location>
        <begin position="188"/>
        <end position="212"/>
    </location>
</feature>
<proteinExistence type="predicted"/>
<dbReference type="EMBL" id="LNYI01000004">
    <property type="protein sequence ID" value="KTD25455.1"/>
    <property type="molecule type" value="Genomic_DNA"/>
</dbReference>
<evidence type="ECO:0000313" key="2">
    <source>
        <dbReference type="EMBL" id="KTD25455.1"/>
    </source>
</evidence>
<organism evidence="2 3">
    <name type="scientific">Legionella lansingensis</name>
    <dbReference type="NCBI Taxonomy" id="45067"/>
    <lineage>
        <taxon>Bacteria</taxon>
        <taxon>Pseudomonadati</taxon>
        <taxon>Pseudomonadota</taxon>
        <taxon>Gammaproteobacteria</taxon>
        <taxon>Legionellales</taxon>
        <taxon>Legionellaceae</taxon>
        <taxon>Legionella</taxon>
    </lineage>
</organism>
<feature type="transmembrane region" description="Helical" evidence="1">
    <location>
        <begin position="118"/>
        <end position="137"/>
    </location>
</feature>
<protein>
    <recommendedName>
        <fullName evidence="4">Transmembrane protein</fullName>
    </recommendedName>
</protein>
<keyword evidence="1" id="KW-0472">Membrane</keyword>
<keyword evidence="1" id="KW-0812">Transmembrane</keyword>
<feature type="transmembrane region" description="Helical" evidence="1">
    <location>
        <begin position="64"/>
        <end position="97"/>
    </location>
</feature>
<evidence type="ECO:0000313" key="3">
    <source>
        <dbReference type="Proteomes" id="UP000054869"/>
    </source>
</evidence>
<dbReference type="AlphaFoldDB" id="A0A0W0VZH9"/>
<gene>
    <name evidence="2" type="ORF">Llan_0201</name>
</gene>
<dbReference type="Proteomes" id="UP000054869">
    <property type="component" value="Unassembled WGS sequence"/>
</dbReference>
<sequence length="275" mass="31932">MPLFNLKASNRLLIQILSLMGKNKSFIILPLFSFIVTFLCFILLGYIIELSTRINQQYLNPPHYYWYLELASFLILVTAIVGINTFTNALLVYMAYFKLCKKPISFAKALKQCWVQRAALLSWGIFYTCAGFILTLLERTGNFNRIIFTTANVSWHICAFLIMPFIVIEKLSPSLAFEKSRQYFSQSAILQVNILLLLSLYLLPVIILIHFTPYFVPQEIMNDIWFYGLFSGILIWLVWGNSFNAVLKAAFYLKLNGQKEFFFLKKDDVDKIIKD</sequence>
<dbReference type="RefSeq" id="WP_028374320.1">
    <property type="nucleotide sequence ID" value="NZ_LNYI01000004.1"/>
</dbReference>
<reference evidence="2 3" key="1">
    <citation type="submission" date="2015-11" db="EMBL/GenBank/DDBJ databases">
        <title>Genomic analysis of 38 Legionella species identifies large and diverse effector repertoires.</title>
        <authorList>
            <person name="Burstein D."/>
            <person name="Amaro F."/>
            <person name="Zusman T."/>
            <person name="Lifshitz Z."/>
            <person name="Cohen O."/>
            <person name="Gilbert J.A."/>
            <person name="Pupko T."/>
            <person name="Shuman H.A."/>
            <person name="Segal G."/>
        </authorList>
    </citation>
    <scope>NUCLEOTIDE SEQUENCE [LARGE SCALE GENOMIC DNA]</scope>
    <source>
        <strain evidence="2 3">ATCC 49751</strain>
    </source>
</reference>
<comment type="caution">
    <text evidence="2">The sequence shown here is derived from an EMBL/GenBank/DDBJ whole genome shotgun (WGS) entry which is preliminary data.</text>
</comment>
<feature type="transmembrane region" description="Helical" evidence="1">
    <location>
        <begin position="26"/>
        <end position="48"/>
    </location>
</feature>
<evidence type="ECO:0008006" key="4">
    <source>
        <dbReference type="Google" id="ProtNLM"/>
    </source>
</evidence>
<dbReference type="PATRIC" id="fig|45067.4.peg.211"/>
<evidence type="ECO:0000256" key="1">
    <source>
        <dbReference type="SAM" id="Phobius"/>
    </source>
</evidence>
<feature type="transmembrane region" description="Helical" evidence="1">
    <location>
        <begin position="143"/>
        <end position="167"/>
    </location>
</feature>
<keyword evidence="3" id="KW-1185">Reference proteome</keyword>
<dbReference type="OrthoDB" id="5652540at2"/>
<accession>A0A0W0VZH9</accession>